<organism evidence="1">
    <name type="scientific">Blastobotrys adeninivorans</name>
    <name type="common">Yeast</name>
    <name type="synonym">Arxula adeninivorans</name>
    <dbReference type="NCBI Taxonomy" id="409370"/>
    <lineage>
        <taxon>Eukaryota</taxon>
        <taxon>Fungi</taxon>
        <taxon>Dikarya</taxon>
        <taxon>Ascomycota</taxon>
        <taxon>Saccharomycotina</taxon>
        <taxon>Dipodascomycetes</taxon>
        <taxon>Dipodascales</taxon>
        <taxon>Trichomonascaceae</taxon>
        <taxon>Blastobotrys</taxon>
    </lineage>
</organism>
<dbReference type="GO" id="GO:0005794">
    <property type="term" value="C:Golgi apparatus"/>
    <property type="evidence" value="ECO:0007669"/>
    <property type="project" value="TreeGrafter"/>
</dbReference>
<dbReference type="EMBL" id="HG937693">
    <property type="protein sequence ID" value="CDP33999.1"/>
    <property type="molecule type" value="Genomic_DNA"/>
</dbReference>
<dbReference type="Gene3D" id="1.25.40.10">
    <property type="entry name" value="Tetratricopeptide repeat domain"/>
    <property type="match status" value="1"/>
</dbReference>
<dbReference type="PANTHER" id="PTHR21581:SF6">
    <property type="entry name" value="TRAFFICKING PROTEIN PARTICLE COMPLEX SUBUNIT 12"/>
    <property type="match status" value="1"/>
</dbReference>
<protein>
    <submittedName>
        <fullName evidence="1">ARAD1C02420p</fullName>
    </submittedName>
</protein>
<dbReference type="InterPro" id="IPR011990">
    <property type="entry name" value="TPR-like_helical_dom_sf"/>
</dbReference>
<accession>A0A060SZQ3</accession>
<sequence length="275" mass="29943">MSSLLLGRLGSIAREEARFIGELGSDKYRKRDGTSVVPWEFRLTVTGVLAGGEGQNGLGRYYALAREATAELQKAPKEDKSIWSRRIKELGLYVAAILVGVRDAITATEHLKNMHSSAKALGDEEFASRVAFATSLAYLRIGDTLAAREWLQSVPSSEAQAEFVRAVCSIADADWPSASSQLEQVKENVPQEVKPQILNNEALVNLYQGKVADAITELEKLSLSGAIQPTILLNLFTVYDLQQQVSATAKTDLLQGIRAQGVESLGSYEMLRIGS</sequence>
<proteinExistence type="predicted"/>
<evidence type="ECO:0000313" key="1">
    <source>
        <dbReference type="EMBL" id="CDP33999.1"/>
    </source>
</evidence>
<dbReference type="PANTHER" id="PTHR21581">
    <property type="entry name" value="D-ALANYL-D-ALANINE CARBOXYPEPTIDASE"/>
    <property type="match status" value="1"/>
</dbReference>
<dbReference type="PhylomeDB" id="A0A060SZQ3"/>
<name>A0A060SZQ3_BLAAD</name>
<reference evidence="1" key="1">
    <citation type="submission" date="2014-02" db="EMBL/GenBank/DDBJ databases">
        <authorList>
            <person name="Genoscope - CEA"/>
        </authorList>
    </citation>
    <scope>NUCLEOTIDE SEQUENCE</scope>
    <source>
        <strain evidence="1">LS3</strain>
    </source>
</reference>
<reference evidence="1" key="2">
    <citation type="submission" date="2014-06" db="EMBL/GenBank/DDBJ databases">
        <title>The complete genome of Blastobotrys (Arxula) adeninivorans LS3 - a yeast of biotechnological interest.</title>
        <authorList>
            <person name="Kunze G."/>
            <person name="Gaillardin C."/>
            <person name="Czernicka M."/>
            <person name="Durrens P."/>
            <person name="Martin T."/>
            <person name="Boer E."/>
            <person name="Gabaldon T."/>
            <person name="Cruz J."/>
            <person name="Talla E."/>
            <person name="Marck C."/>
            <person name="Goffeau A."/>
            <person name="Barbe V."/>
            <person name="Baret P."/>
            <person name="Baronian K."/>
            <person name="Beier S."/>
            <person name="Bleykasten C."/>
            <person name="Bode R."/>
            <person name="Casaregola S."/>
            <person name="Despons L."/>
            <person name="Fairhead C."/>
            <person name="Giersberg M."/>
            <person name="Gierski P."/>
            <person name="Hahnel U."/>
            <person name="Hartmann A."/>
            <person name="Jankowska D."/>
            <person name="Jubin C."/>
            <person name="Jung P."/>
            <person name="Lafontaine I."/>
            <person name="Leh-Louis V."/>
            <person name="Lemaire M."/>
            <person name="Marcet-Houben M."/>
            <person name="Mascher M."/>
            <person name="Morel G."/>
            <person name="Richard G.-F."/>
            <person name="Riechen J."/>
            <person name="Sacerdot C."/>
            <person name="Sarkar A."/>
            <person name="Savel G."/>
            <person name="Schacherer J."/>
            <person name="Sherman D."/>
            <person name="Straub M.-L."/>
            <person name="Stein N."/>
            <person name="Thierry A."/>
            <person name="Trautwein-Schult A."/>
            <person name="Westhof E."/>
            <person name="Worch S."/>
            <person name="Dujon B."/>
            <person name="Souciet J.-L."/>
            <person name="Wincker P."/>
            <person name="Scholz U."/>
            <person name="Neuveglise N."/>
        </authorList>
    </citation>
    <scope>NUCLEOTIDE SEQUENCE</scope>
    <source>
        <strain evidence="1">LS3</strain>
    </source>
</reference>
<dbReference type="GO" id="GO:0030008">
    <property type="term" value="C:TRAPP complex"/>
    <property type="evidence" value="ECO:0007669"/>
    <property type="project" value="TreeGrafter"/>
</dbReference>
<dbReference type="AlphaFoldDB" id="A0A060SZQ3"/>
<gene>
    <name evidence="1" type="ORF">GNLVRS02_ARAD1C02420g</name>
</gene>